<dbReference type="EMBL" id="KV417715">
    <property type="protein sequence ID" value="KZP08701.1"/>
    <property type="molecule type" value="Genomic_DNA"/>
</dbReference>
<feature type="region of interest" description="Disordered" evidence="1">
    <location>
        <begin position="34"/>
        <end position="66"/>
    </location>
</feature>
<dbReference type="STRING" id="436010.A0A165XMI6"/>
<feature type="non-terminal residue" evidence="2">
    <location>
        <position position="483"/>
    </location>
</feature>
<sequence>MANLSDEFHLAKRGTTQNMTDLWDKVAHQIIAISPERGQAPQSARKPQREPKGDELLDEENGGQDETQVGIDCASAEEASATKEVFKVLRKKISQYMRSKFSVVPTNIPDMSKTPLSDLNGNQKTAVPRRSSAFQLYTRMHYPSRIRPTFKPFFEALRRAYIDATEGQPDNDVKAPIEIAERTKMTYQFWAQETDEFKKQIQDNADDEYIHAMAAWEEDKKIPVSPQQYHHQLEHISLYLGPMADAISKQMGGPCTISVVGPIPSAQGDVQLRSVHSNWAGSLASFTWPKYDPVGFAAAQTSIVGFGRAVFTKEECARRALPVGKSDEVVDGFDAMGLDTNAETSDKITCILDSAAVPATESTVVVPPIAPATELTPAIHAIDLGPVTLPLDRTPASSDFNSAPPVPELTEDSDEVFSTWDAQRYREESPGFIDSWDMTPGEDEFGDTAHLNEPELQVEQQQARPPTVPDVDGKGTEVQFGEL</sequence>
<evidence type="ECO:0000256" key="1">
    <source>
        <dbReference type="SAM" id="MobiDB-lite"/>
    </source>
</evidence>
<evidence type="ECO:0000313" key="3">
    <source>
        <dbReference type="Proteomes" id="UP000076532"/>
    </source>
</evidence>
<keyword evidence="3" id="KW-1185">Reference proteome</keyword>
<dbReference type="AlphaFoldDB" id="A0A165XMI6"/>
<reference evidence="2 3" key="1">
    <citation type="journal article" date="2016" name="Mol. Biol. Evol.">
        <title>Comparative Genomics of Early-Diverging Mushroom-Forming Fungi Provides Insights into the Origins of Lignocellulose Decay Capabilities.</title>
        <authorList>
            <person name="Nagy L.G."/>
            <person name="Riley R."/>
            <person name="Tritt A."/>
            <person name="Adam C."/>
            <person name="Daum C."/>
            <person name="Floudas D."/>
            <person name="Sun H."/>
            <person name="Yadav J.S."/>
            <person name="Pangilinan J."/>
            <person name="Larsson K.H."/>
            <person name="Matsuura K."/>
            <person name="Barry K."/>
            <person name="Labutti K."/>
            <person name="Kuo R."/>
            <person name="Ohm R.A."/>
            <person name="Bhattacharya S.S."/>
            <person name="Shirouzu T."/>
            <person name="Yoshinaga Y."/>
            <person name="Martin F.M."/>
            <person name="Grigoriev I.V."/>
            <person name="Hibbett D.S."/>
        </authorList>
    </citation>
    <scope>NUCLEOTIDE SEQUENCE [LARGE SCALE GENOMIC DNA]</scope>
    <source>
        <strain evidence="2 3">CBS 109695</strain>
    </source>
</reference>
<gene>
    <name evidence="2" type="ORF">FIBSPDRAFT_964517</name>
</gene>
<name>A0A165XMI6_9AGAM</name>
<accession>A0A165XMI6</accession>
<dbReference type="Proteomes" id="UP000076532">
    <property type="component" value="Unassembled WGS sequence"/>
</dbReference>
<dbReference type="OrthoDB" id="3042688at2759"/>
<protein>
    <submittedName>
        <fullName evidence="2">Uncharacterized protein</fullName>
    </submittedName>
</protein>
<evidence type="ECO:0000313" key="2">
    <source>
        <dbReference type="EMBL" id="KZP08701.1"/>
    </source>
</evidence>
<proteinExistence type="predicted"/>
<organism evidence="2 3">
    <name type="scientific">Athelia psychrophila</name>
    <dbReference type="NCBI Taxonomy" id="1759441"/>
    <lineage>
        <taxon>Eukaryota</taxon>
        <taxon>Fungi</taxon>
        <taxon>Dikarya</taxon>
        <taxon>Basidiomycota</taxon>
        <taxon>Agaricomycotina</taxon>
        <taxon>Agaricomycetes</taxon>
        <taxon>Agaricomycetidae</taxon>
        <taxon>Atheliales</taxon>
        <taxon>Atheliaceae</taxon>
        <taxon>Athelia</taxon>
    </lineage>
</organism>
<feature type="region of interest" description="Disordered" evidence="1">
    <location>
        <begin position="431"/>
        <end position="483"/>
    </location>
</feature>